<gene>
    <name evidence="1" type="ORF">LCGC14_1205670</name>
</gene>
<reference evidence="1" key="1">
    <citation type="journal article" date="2015" name="Nature">
        <title>Complex archaea that bridge the gap between prokaryotes and eukaryotes.</title>
        <authorList>
            <person name="Spang A."/>
            <person name="Saw J.H."/>
            <person name="Jorgensen S.L."/>
            <person name="Zaremba-Niedzwiedzka K."/>
            <person name="Martijn J."/>
            <person name="Lind A.E."/>
            <person name="van Eijk R."/>
            <person name="Schleper C."/>
            <person name="Guy L."/>
            <person name="Ettema T.J."/>
        </authorList>
    </citation>
    <scope>NUCLEOTIDE SEQUENCE</scope>
</reference>
<sequence length="78" mass="9094">MMANPPLLTSQQRKINKLEARIAQLECIIHTLTDPNSRILRNLELAIVLDDEFSKPHKIIPETFKRMVSQRLMVLRSK</sequence>
<dbReference type="EMBL" id="LAZR01006229">
    <property type="protein sequence ID" value="KKM93721.1"/>
    <property type="molecule type" value="Genomic_DNA"/>
</dbReference>
<protein>
    <submittedName>
        <fullName evidence="1">Uncharacterized protein</fullName>
    </submittedName>
</protein>
<proteinExistence type="predicted"/>
<organism evidence="1">
    <name type="scientific">marine sediment metagenome</name>
    <dbReference type="NCBI Taxonomy" id="412755"/>
    <lineage>
        <taxon>unclassified sequences</taxon>
        <taxon>metagenomes</taxon>
        <taxon>ecological metagenomes</taxon>
    </lineage>
</organism>
<evidence type="ECO:0000313" key="1">
    <source>
        <dbReference type="EMBL" id="KKM93721.1"/>
    </source>
</evidence>
<dbReference type="AlphaFoldDB" id="A0A0F9M305"/>
<name>A0A0F9M305_9ZZZZ</name>
<comment type="caution">
    <text evidence="1">The sequence shown here is derived from an EMBL/GenBank/DDBJ whole genome shotgun (WGS) entry which is preliminary data.</text>
</comment>
<accession>A0A0F9M305</accession>